<comment type="caution">
    <text evidence="1">The sequence shown here is derived from an EMBL/GenBank/DDBJ whole genome shotgun (WGS) entry which is preliminary data.</text>
</comment>
<dbReference type="EMBL" id="JAFFZP010000001">
    <property type="protein sequence ID" value="MBN0985807.1"/>
    <property type="molecule type" value="Genomic_DNA"/>
</dbReference>
<keyword evidence="2" id="KW-1185">Reference proteome</keyword>
<organism evidence="1 2">
    <name type="scientific">Amphritea pacifica</name>
    <dbReference type="NCBI Taxonomy" id="2811233"/>
    <lineage>
        <taxon>Bacteria</taxon>
        <taxon>Pseudomonadati</taxon>
        <taxon>Pseudomonadota</taxon>
        <taxon>Gammaproteobacteria</taxon>
        <taxon>Oceanospirillales</taxon>
        <taxon>Oceanospirillaceae</taxon>
        <taxon>Amphritea</taxon>
    </lineage>
</organism>
<accession>A0ABS2W2Z2</accession>
<gene>
    <name evidence="1" type="ORF">JW498_00325</name>
</gene>
<dbReference type="Proteomes" id="UP000760472">
    <property type="component" value="Unassembled WGS sequence"/>
</dbReference>
<reference evidence="1 2" key="1">
    <citation type="submission" date="2021-02" db="EMBL/GenBank/DDBJ databases">
        <title>A novel species of genus Amphritea isolated from a fishpond in China.</title>
        <authorList>
            <person name="Lu H."/>
        </authorList>
    </citation>
    <scope>NUCLEOTIDE SEQUENCE [LARGE SCALE GENOMIC DNA]</scope>
    <source>
        <strain evidence="1 2">RP18W</strain>
    </source>
</reference>
<evidence type="ECO:0000313" key="2">
    <source>
        <dbReference type="Proteomes" id="UP000760472"/>
    </source>
</evidence>
<proteinExistence type="predicted"/>
<sequence>MKSIPISVRLSPAEAAFLADFTAPDAVTPSDKLRFIINKVRKEEHAPHSLADSKQRASGYLAPALAVIEQAESRCQQQSTLLATQHYWLERSLSSLLFHAGNIKQSDDAIQLYERECLELLANTTGQLLRQLKPPLSSSHNPDMLDNVRHKLDELMNVQGVNDE</sequence>
<dbReference type="RefSeq" id="WP_205209460.1">
    <property type="nucleotide sequence ID" value="NZ_JAFFZO010000006.1"/>
</dbReference>
<name>A0ABS2W2Z2_9GAMM</name>
<protein>
    <submittedName>
        <fullName evidence="1">Uncharacterized protein</fullName>
    </submittedName>
</protein>
<evidence type="ECO:0000313" key="1">
    <source>
        <dbReference type="EMBL" id="MBN0985807.1"/>
    </source>
</evidence>